<evidence type="ECO:0000313" key="1">
    <source>
        <dbReference type="EMBL" id="KAF6169292.1"/>
    </source>
</evidence>
<organism evidence="1 2">
    <name type="scientific">Kingdonia uniflora</name>
    <dbReference type="NCBI Taxonomy" id="39325"/>
    <lineage>
        <taxon>Eukaryota</taxon>
        <taxon>Viridiplantae</taxon>
        <taxon>Streptophyta</taxon>
        <taxon>Embryophyta</taxon>
        <taxon>Tracheophyta</taxon>
        <taxon>Spermatophyta</taxon>
        <taxon>Magnoliopsida</taxon>
        <taxon>Ranunculales</taxon>
        <taxon>Circaeasteraceae</taxon>
        <taxon>Kingdonia</taxon>
    </lineage>
</organism>
<name>A0A7J7NQQ0_9MAGN</name>
<comment type="caution">
    <text evidence="1">The sequence shown here is derived from an EMBL/GenBank/DDBJ whole genome shotgun (WGS) entry which is preliminary data.</text>
</comment>
<gene>
    <name evidence="1" type="ORF">GIB67_013722</name>
</gene>
<sequence>MLNSYCFKSFIANYFQGVTTTIAGGFSGKTGNVDGPAQNASFSEDFELAFVPDVCALLITDRGNRLVRQMKLKAQDCASASPFRKAGSHGCTFWRICKLSPRLGLWIGSSISSLLCEFYLLVSSDKCFKITLILEILAPCQTQLCRQDVTRNHRFSETWKHCQINLMTQIPIIFSDIRNEVASSAIYSVADKLFRMSLSHLSLIFRIGSVEQISSFKRPVSLLNPDCLAKDLISFDEDIVATEMVNKTLEQGDEYQANEGLACNKGRLDSMMHANMLDFAEKFREKKTLEGSLGLIKRK</sequence>
<dbReference type="Proteomes" id="UP000541444">
    <property type="component" value="Unassembled WGS sequence"/>
</dbReference>
<accession>A0A7J7NQQ0</accession>
<dbReference type="OrthoDB" id="342730at2759"/>
<keyword evidence="2" id="KW-1185">Reference proteome</keyword>
<reference evidence="1 2" key="1">
    <citation type="journal article" date="2020" name="IScience">
        <title>Genome Sequencing of the Endangered Kingdonia uniflora (Circaeasteraceae, Ranunculales) Reveals Potential Mechanisms of Evolutionary Specialization.</title>
        <authorList>
            <person name="Sun Y."/>
            <person name="Deng T."/>
            <person name="Zhang A."/>
            <person name="Moore M.J."/>
            <person name="Landis J.B."/>
            <person name="Lin N."/>
            <person name="Zhang H."/>
            <person name="Zhang X."/>
            <person name="Huang J."/>
            <person name="Zhang X."/>
            <person name="Sun H."/>
            <person name="Wang H."/>
        </authorList>
    </citation>
    <scope>NUCLEOTIDE SEQUENCE [LARGE SCALE GENOMIC DNA]</scope>
    <source>
        <strain evidence="1">TB1705</strain>
        <tissue evidence="1">Leaf</tissue>
    </source>
</reference>
<evidence type="ECO:0000313" key="2">
    <source>
        <dbReference type="Proteomes" id="UP000541444"/>
    </source>
</evidence>
<dbReference type="EMBL" id="JACGCM010000669">
    <property type="protein sequence ID" value="KAF6169292.1"/>
    <property type="molecule type" value="Genomic_DNA"/>
</dbReference>
<dbReference type="PANTHER" id="PTHR13833:SF71">
    <property type="entry name" value="NHL DOMAIN-CONTAINING PROTEIN"/>
    <property type="match status" value="1"/>
</dbReference>
<proteinExistence type="predicted"/>
<dbReference type="Gene3D" id="2.120.10.30">
    <property type="entry name" value="TolB, C-terminal domain"/>
    <property type="match status" value="1"/>
</dbReference>
<dbReference type="PANTHER" id="PTHR13833">
    <property type="match status" value="1"/>
</dbReference>
<dbReference type="AlphaFoldDB" id="A0A7J7NQQ0"/>
<protein>
    <submittedName>
        <fullName evidence="1">Uncharacterized protein</fullName>
    </submittedName>
</protein>
<dbReference type="InterPro" id="IPR011042">
    <property type="entry name" value="6-blade_b-propeller_TolB-like"/>
</dbReference>